<organism evidence="3 4">
    <name type="scientific">Chelatococcus asaccharovorans</name>
    <dbReference type="NCBI Taxonomy" id="28210"/>
    <lineage>
        <taxon>Bacteria</taxon>
        <taxon>Pseudomonadati</taxon>
        <taxon>Pseudomonadota</taxon>
        <taxon>Alphaproteobacteria</taxon>
        <taxon>Hyphomicrobiales</taxon>
        <taxon>Chelatococcaceae</taxon>
        <taxon>Chelatococcus</taxon>
    </lineage>
</organism>
<keyword evidence="4" id="KW-1185">Reference proteome</keyword>
<feature type="signal peptide" evidence="1">
    <location>
        <begin position="1"/>
        <end position="30"/>
    </location>
</feature>
<comment type="caution">
    <text evidence="3">The sequence shown here is derived from an EMBL/GenBank/DDBJ whole genome shotgun (WGS) entry which is preliminary data.</text>
</comment>
<keyword evidence="1" id="KW-0732">Signal</keyword>
<evidence type="ECO:0000313" key="4">
    <source>
        <dbReference type="Proteomes" id="UP000248021"/>
    </source>
</evidence>
<evidence type="ECO:0000256" key="1">
    <source>
        <dbReference type="SAM" id="SignalP"/>
    </source>
</evidence>
<dbReference type="Proteomes" id="UP000248021">
    <property type="component" value="Unassembled WGS sequence"/>
</dbReference>
<dbReference type="Pfam" id="PF13827">
    <property type="entry name" value="DUF4189"/>
    <property type="match status" value="1"/>
</dbReference>
<evidence type="ECO:0000259" key="2">
    <source>
        <dbReference type="Pfam" id="PF13827"/>
    </source>
</evidence>
<sequence length="173" mass="18258">MSKSDYLSLAGILSALCFSAALLLSFPAAAQNNECSMMCNGIDNQCYRSCAGSNDGLSPFGPAPGSGASRSSYGAIAISDSDKGALRWGKAYGYESRARAEAAAVRFCMAGGLPGCRVRLWFFNACAALVTTSDGNWWTDWRGSLAAARQVTLAECEQDAKGRCTVREAFCSL</sequence>
<dbReference type="InterPro" id="IPR025240">
    <property type="entry name" value="DUF4189"/>
</dbReference>
<feature type="domain" description="DUF4189" evidence="2">
    <location>
        <begin position="73"/>
        <end position="171"/>
    </location>
</feature>
<gene>
    <name evidence="3" type="ORF">C7450_12159</name>
</gene>
<reference evidence="3 4" key="1">
    <citation type="submission" date="2018-05" db="EMBL/GenBank/DDBJ databases">
        <title>Genomic Encyclopedia of Type Strains, Phase IV (KMG-IV): sequencing the most valuable type-strain genomes for metagenomic binning, comparative biology and taxonomic classification.</title>
        <authorList>
            <person name="Goeker M."/>
        </authorList>
    </citation>
    <scope>NUCLEOTIDE SEQUENCE [LARGE SCALE GENOMIC DNA]</scope>
    <source>
        <strain evidence="3 4">DSM 6462</strain>
    </source>
</reference>
<feature type="chain" id="PRO_5015902434" evidence="1">
    <location>
        <begin position="31"/>
        <end position="173"/>
    </location>
</feature>
<dbReference type="AlphaFoldDB" id="A0A2V3TSQ0"/>
<proteinExistence type="predicted"/>
<accession>A0A2V3TSQ0</accession>
<dbReference type="EMBL" id="QJJK01000021">
    <property type="protein sequence ID" value="PXW51168.1"/>
    <property type="molecule type" value="Genomic_DNA"/>
</dbReference>
<dbReference type="RefSeq" id="WP_061027584.1">
    <property type="nucleotide sequence ID" value="NZ_JAHBRY010000004.1"/>
</dbReference>
<dbReference type="OrthoDB" id="8448441at2"/>
<protein>
    <submittedName>
        <fullName evidence="3">Uncharacterized protein DUF4189</fullName>
    </submittedName>
</protein>
<name>A0A2V3TSQ0_9HYPH</name>
<evidence type="ECO:0000313" key="3">
    <source>
        <dbReference type="EMBL" id="PXW51168.1"/>
    </source>
</evidence>